<dbReference type="AlphaFoldDB" id="A0A2N6LJC6"/>
<dbReference type="Proteomes" id="UP000235081">
    <property type="component" value="Unassembled WGS sequence"/>
</dbReference>
<name>A0A2N6LJC6_9CYAN</name>
<sequence>MERVVFSSSKLVTIAAGLLCAGGLISYFRADETAKPLALNIALTCGAIALTTQLLTTNHEQLANEQLTEVVEKLSKPLKQLEADSKQKDSVIAELRRIHRENEVQLEKTSTELGVAKDAIALLKIQIASKTKELEAKLSERDTRVDDFLAKFKQQLAEDISDRVHRVYNQLAETVKSKIGSDDYQIIHKQLQNFSDNLDDLYQSHSDLLLEITDLEGEDITRLSINIYSQICDEISALRVRFRNLLNIRERMELNNAFEILGNVSQTHTPITKAQQLIREQSNYQRQQLESIYGKSVENDQALEELKSQVQDLLNQIEAKNLLIAELKKPLKWTPATRDDLRVGNVIITYFESLGIILDRASSDYQKWDAILSFHIDRNSRVILPKELNEHSEKLQQLAHTLSPINFKWDAETGMMTAYLLLSKKPQKTVDDEVISDVLQFIKPPESLIEFVKNAYHVGMWAETGSGKSTAISNVIGGMIQELGGAPTI</sequence>
<gene>
    <name evidence="2" type="ORF">CEN46_07620</name>
</gene>
<feature type="coiled-coil region" evidence="1">
    <location>
        <begin position="64"/>
        <end position="98"/>
    </location>
</feature>
<keyword evidence="1" id="KW-0175">Coiled coil</keyword>
<evidence type="ECO:0000313" key="2">
    <source>
        <dbReference type="EMBL" id="PMB24560.1"/>
    </source>
</evidence>
<feature type="coiled-coil region" evidence="1">
    <location>
        <begin position="296"/>
        <end position="323"/>
    </location>
</feature>
<reference evidence="2 3" key="1">
    <citation type="submission" date="2017-07" db="EMBL/GenBank/DDBJ databases">
        <title>Genomes of Fischerella (Mastigocladus) sp. strains.</title>
        <authorList>
            <person name="Miller S.R."/>
        </authorList>
    </citation>
    <scope>NUCLEOTIDE SEQUENCE [LARGE SCALE GENOMIC DNA]</scope>
    <source>
        <strain evidence="2 3">CCMEE 5318</strain>
    </source>
</reference>
<comment type="caution">
    <text evidence="2">The sequence shown here is derived from an EMBL/GenBank/DDBJ whole genome shotgun (WGS) entry which is preliminary data.</text>
</comment>
<dbReference type="EMBL" id="NMQE01000207">
    <property type="protein sequence ID" value="PMB24560.1"/>
    <property type="molecule type" value="Genomic_DNA"/>
</dbReference>
<accession>A0A2N6LJC6</accession>
<organism evidence="2 3">
    <name type="scientific">Fischerella thermalis CCMEE 5318</name>
    <dbReference type="NCBI Taxonomy" id="2019666"/>
    <lineage>
        <taxon>Bacteria</taxon>
        <taxon>Bacillati</taxon>
        <taxon>Cyanobacteriota</taxon>
        <taxon>Cyanophyceae</taxon>
        <taxon>Nostocales</taxon>
        <taxon>Hapalosiphonaceae</taxon>
        <taxon>Fischerella</taxon>
    </lineage>
</organism>
<evidence type="ECO:0000313" key="3">
    <source>
        <dbReference type="Proteomes" id="UP000235081"/>
    </source>
</evidence>
<proteinExistence type="predicted"/>
<protein>
    <submittedName>
        <fullName evidence="2">Uncharacterized protein</fullName>
    </submittedName>
</protein>
<evidence type="ECO:0000256" key="1">
    <source>
        <dbReference type="SAM" id="Coils"/>
    </source>
</evidence>
<feature type="non-terminal residue" evidence="2">
    <location>
        <position position="489"/>
    </location>
</feature>